<keyword evidence="4" id="KW-0010">Activator</keyword>
<dbReference type="PANTHER" id="PTHR37299">
    <property type="entry name" value="TRANSCRIPTIONAL REGULATOR-RELATED"/>
    <property type="match status" value="1"/>
</dbReference>
<dbReference type="GO" id="GO:0000156">
    <property type="term" value="F:phosphorelay response regulator activity"/>
    <property type="evidence" value="ECO:0007669"/>
    <property type="project" value="InterPro"/>
</dbReference>
<dbReference type="OrthoDB" id="9809318at2"/>
<comment type="function">
    <text evidence="6">Required for high-level post-exponential phase expression of a series of secreted proteins.</text>
</comment>
<evidence type="ECO:0000313" key="10">
    <source>
        <dbReference type="EMBL" id="SHM13038.1"/>
    </source>
</evidence>
<evidence type="ECO:0000256" key="5">
    <source>
        <dbReference type="ARBA" id="ARBA00024867"/>
    </source>
</evidence>
<dbReference type="PROSITE" id="PS50110">
    <property type="entry name" value="RESPONSE_REGULATORY"/>
    <property type="match status" value="1"/>
</dbReference>
<dbReference type="InterPro" id="IPR001789">
    <property type="entry name" value="Sig_transdc_resp-reg_receiver"/>
</dbReference>
<comment type="function">
    <text evidence="5">May play the central regulatory role in sporulation. It may be an element of the effector pathway responsible for the activation of sporulation genes in response to nutritional stress. Spo0A may act in concert with spo0H (a sigma factor) to control the expression of some genes that are critical to the sporulation process.</text>
</comment>
<evidence type="ECO:0000256" key="7">
    <source>
        <dbReference type="PROSITE-ProRule" id="PRU00169"/>
    </source>
</evidence>
<gene>
    <name evidence="10" type="ORF">SAMN02746066_00928</name>
</gene>
<dbReference type="Proteomes" id="UP000184038">
    <property type="component" value="Unassembled WGS sequence"/>
</dbReference>
<keyword evidence="11" id="KW-1185">Reference proteome</keyword>
<dbReference type="EMBL" id="FRCP01000006">
    <property type="protein sequence ID" value="SHM13038.1"/>
    <property type="molecule type" value="Genomic_DNA"/>
</dbReference>
<dbReference type="InterPro" id="IPR011006">
    <property type="entry name" value="CheY-like_superfamily"/>
</dbReference>
<dbReference type="InterPro" id="IPR046947">
    <property type="entry name" value="LytR-like"/>
</dbReference>
<dbReference type="STRING" id="1120996.SAMN02746066_00928"/>
<keyword evidence="2" id="KW-0963">Cytoplasm</keyword>
<dbReference type="RefSeq" id="WP_084139085.1">
    <property type="nucleotide sequence ID" value="NZ_FRCP01000006.1"/>
</dbReference>
<keyword evidence="3" id="KW-0902">Two-component regulatory system</keyword>
<dbReference type="SUPFAM" id="SSF52172">
    <property type="entry name" value="CheY-like"/>
    <property type="match status" value="1"/>
</dbReference>
<proteinExistence type="predicted"/>
<evidence type="ECO:0000256" key="3">
    <source>
        <dbReference type="ARBA" id="ARBA00023012"/>
    </source>
</evidence>
<accession>A0A1M7GAA6</accession>
<evidence type="ECO:0000259" key="8">
    <source>
        <dbReference type="PROSITE" id="PS50110"/>
    </source>
</evidence>
<dbReference type="SMART" id="SM00850">
    <property type="entry name" value="LytTR"/>
    <property type="match status" value="1"/>
</dbReference>
<dbReference type="Pfam" id="PF04397">
    <property type="entry name" value="LytTR"/>
    <property type="match status" value="1"/>
</dbReference>
<dbReference type="GO" id="GO:0003677">
    <property type="term" value="F:DNA binding"/>
    <property type="evidence" value="ECO:0007669"/>
    <property type="project" value="InterPro"/>
</dbReference>
<evidence type="ECO:0000256" key="2">
    <source>
        <dbReference type="ARBA" id="ARBA00022490"/>
    </source>
</evidence>
<dbReference type="Gene3D" id="3.40.50.2300">
    <property type="match status" value="1"/>
</dbReference>
<evidence type="ECO:0000259" key="9">
    <source>
        <dbReference type="PROSITE" id="PS50930"/>
    </source>
</evidence>
<evidence type="ECO:0000256" key="4">
    <source>
        <dbReference type="ARBA" id="ARBA00023159"/>
    </source>
</evidence>
<dbReference type="Gene3D" id="2.40.50.1020">
    <property type="entry name" value="LytTr DNA-binding domain"/>
    <property type="match status" value="1"/>
</dbReference>
<organism evidence="10 11">
    <name type="scientific">Anaerosporobacter mobilis DSM 15930</name>
    <dbReference type="NCBI Taxonomy" id="1120996"/>
    <lineage>
        <taxon>Bacteria</taxon>
        <taxon>Bacillati</taxon>
        <taxon>Bacillota</taxon>
        <taxon>Clostridia</taxon>
        <taxon>Lachnospirales</taxon>
        <taxon>Lachnospiraceae</taxon>
        <taxon>Anaerosporobacter</taxon>
    </lineage>
</organism>
<evidence type="ECO:0000256" key="1">
    <source>
        <dbReference type="ARBA" id="ARBA00018672"/>
    </source>
</evidence>
<dbReference type="InterPro" id="IPR007492">
    <property type="entry name" value="LytTR_DNA-bd_dom"/>
</dbReference>
<feature type="modified residue" description="4-aspartylphosphate" evidence="7">
    <location>
        <position position="61"/>
    </location>
</feature>
<dbReference type="AlphaFoldDB" id="A0A1M7GAA6"/>
<dbReference type="PROSITE" id="PS50930">
    <property type="entry name" value="HTH_LYTTR"/>
    <property type="match status" value="1"/>
</dbReference>
<name>A0A1M7GAA6_9FIRM</name>
<evidence type="ECO:0000256" key="6">
    <source>
        <dbReference type="ARBA" id="ARBA00037164"/>
    </source>
</evidence>
<feature type="domain" description="Response regulatory" evidence="8">
    <location>
        <begin position="4"/>
        <end position="128"/>
    </location>
</feature>
<dbReference type="SMART" id="SM00448">
    <property type="entry name" value="REC"/>
    <property type="match status" value="1"/>
</dbReference>
<dbReference type="PANTHER" id="PTHR37299:SF3">
    <property type="entry name" value="STAGE 0 SPORULATION PROTEIN A HOMOLOG"/>
    <property type="match status" value="1"/>
</dbReference>
<sequence length="248" mass="28322">MMITVILCDDDRFILQLATERINEVIKQYKLTAQIGCIATDRVEILQYMKKNNGPYLVFLDLDLGVGKLNGIDVAKQIKSQEYNAKIVFTTNHHEMAMQVLKSGVEPFGFLEKTTDLDRLSDGYRRYIQMAISAGDEVIRQEESIELVVGIDETLLIQKNQILYINSEKTVSHGVTYHTVDGSCITVRDTMEHIAMEMGEEFARIHRSIIANRKHIIGLDGMEVRLSNGECIPCAVRMRAEVKKWLRR</sequence>
<protein>
    <recommendedName>
        <fullName evidence="1">Stage 0 sporulation protein A homolog</fullName>
    </recommendedName>
</protein>
<keyword evidence="7" id="KW-0597">Phosphoprotein</keyword>
<feature type="domain" description="HTH LytTR-type" evidence="9">
    <location>
        <begin position="147"/>
        <end position="248"/>
    </location>
</feature>
<evidence type="ECO:0000313" key="11">
    <source>
        <dbReference type="Proteomes" id="UP000184038"/>
    </source>
</evidence>
<reference evidence="10 11" key="1">
    <citation type="submission" date="2016-11" db="EMBL/GenBank/DDBJ databases">
        <authorList>
            <person name="Jaros S."/>
            <person name="Januszkiewicz K."/>
            <person name="Wedrychowicz H."/>
        </authorList>
    </citation>
    <scope>NUCLEOTIDE SEQUENCE [LARGE SCALE GENOMIC DNA]</scope>
    <source>
        <strain evidence="10 11">DSM 15930</strain>
    </source>
</reference>
<dbReference type="Pfam" id="PF00072">
    <property type="entry name" value="Response_reg"/>
    <property type="match status" value="1"/>
</dbReference>